<accession>A0A239WJZ6</accession>
<organism evidence="2 3">
    <name type="scientific">Chryseobacterium taklimakanense</name>
    <dbReference type="NCBI Taxonomy" id="536441"/>
    <lineage>
        <taxon>Bacteria</taxon>
        <taxon>Pseudomonadati</taxon>
        <taxon>Bacteroidota</taxon>
        <taxon>Flavobacteriia</taxon>
        <taxon>Flavobacteriales</taxon>
        <taxon>Weeksellaceae</taxon>
        <taxon>Chryseobacterium group</taxon>
        <taxon>Chryseobacterium</taxon>
    </lineage>
</organism>
<keyword evidence="1" id="KW-1133">Transmembrane helix</keyword>
<dbReference type="Pfam" id="PF17561">
    <property type="entry name" value="TssO"/>
    <property type="match status" value="1"/>
</dbReference>
<name>A0A239WJZ6_9FLAO</name>
<keyword evidence="3" id="KW-1185">Reference proteome</keyword>
<sequence length="165" mass="19207">MQVSITLSNKEKRHYFIYLLGMLLLAVSVISYIVLSKAGNPFSEADMHSVMILQDKTKFNEAAKSVHKQMDSTFVKINKMDPEKATPVEKNNIEVGITNINRTFEGTTSTDPRKSSYQQIAKFYEMYYQDKKSIVTTKENLQQFDKQLQDCMIRFNDKKQQMNQR</sequence>
<evidence type="ECO:0000313" key="3">
    <source>
        <dbReference type="Proteomes" id="UP000215196"/>
    </source>
</evidence>
<keyword evidence="1" id="KW-0472">Membrane</keyword>
<dbReference type="InterPro" id="IPR039449">
    <property type="entry name" value="TssO"/>
</dbReference>
<dbReference type="EMBL" id="LT906465">
    <property type="protein sequence ID" value="SNV34732.1"/>
    <property type="molecule type" value="Genomic_DNA"/>
</dbReference>
<keyword evidence="1" id="KW-0812">Transmembrane</keyword>
<evidence type="ECO:0008006" key="4">
    <source>
        <dbReference type="Google" id="ProtNLM"/>
    </source>
</evidence>
<dbReference type="KEGG" id="ctak:4412677_00348"/>
<feature type="transmembrane region" description="Helical" evidence="1">
    <location>
        <begin position="15"/>
        <end position="35"/>
    </location>
</feature>
<evidence type="ECO:0000313" key="2">
    <source>
        <dbReference type="EMBL" id="SNV34732.1"/>
    </source>
</evidence>
<gene>
    <name evidence="2" type="ORF">SAMEA4412677_00348</name>
</gene>
<reference evidence="2 3" key="1">
    <citation type="submission" date="2017-06" db="EMBL/GenBank/DDBJ databases">
        <authorList>
            <consortium name="Pathogen Informatics"/>
        </authorList>
    </citation>
    <scope>NUCLEOTIDE SEQUENCE [LARGE SCALE GENOMIC DNA]</scope>
    <source>
        <strain evidence="2 3">NCTC13490</strain>
    </source>
</reference>
<evidence type="ECO:0000256" key="1">
    <source>
        <dbReference type="SAM" id="Phobius"/>
    </source>
</evidence>
<dbReference type="Proteomes" id="UP000215196">
    <property type="component" value="Chromosome 1"/>
</dbReference>
<dbReference type="AlphaFoldDB" id="A0A239WJZ6"/>
<protein>
    <recommendedName>
        <fullName evidence="4">Type VI secretion system transmembrane protein TssO</fullName>
    </recommendedName>
</protein>
<proteinExistence type="predicted"/>
<dbReference type="RefSeq" id="WP_095069814.1">
    <property type="nucleotide sequence ID" value="NZ_LT906465.1"/>
</dbReference>